<feature type="transmembrane region" description="Helical" evidence="1">
    <location>
        <begin position="138"/>
        <end position="161"/>
    </location>
</feature>
<feature type="transmembrane region" description="Helical" evidence="1">
    <location>
        <begin position="59"/>
        <end position="87"/>
    </location>
</feature>
<keyword evidence="1" id="KW-0812">Transmembrane</keyword>
<name>A0AAD9PKS9_9APIC</name>
<keyword evidence="1" id="KW-1133">Transmembrane helix</keyword>
<comment type="caution">
    <text evidence="2">The sequence shown here is derived from an EMBL/GenBank/DDBJ whole genome shotgun (WGS) entry which is preliminary data.</text>
</comment>
<evidence type="ECO:0000256" key="1">
    <source>
        <dbReference type="SAM" id="Phobius"/>
    </source>
</evidence>
<evidence type="ECO:0000313" key="2">
    <source>
        <dbReference type="EMBL" id="KAK2196670.1"/>
    </source>
</evidence>
<dbReference type="RefSeq" id="XP_067803512.1">
    <property type="nucleotide sequence ID" value="XM_067946948.1"/>
</dbReference>
<protein>
    <submittedName>
        <fullName evidence="2">Uncharacterized protein</fullName>
    </submittedName>
</protein>
<gene>
    <name evidence="2" type="ORF">BdWA1_001919</name>
</gene>
<organism evidence="2 3">
    <name type="scientific">Babesia duncani</name>
    <dbReference type="NCBI Taxonomy" id="323732"/>
    <lineage>
        <taxon>Eukaryota</taxon>
        <taxon>Sar</taxon>
        <taxon>Alveolata</taxon>
        <taxon>Apicomplexa</taxon>
        <taxon>Aconoidasida</taxon>
        <taxon>Piroplasmida</taxon>
        <taxon>Babesiidae</taxon>
        <taxon>Babesia</taxon>
    </lineage>
</organism>
<reference evidence="2" key="1">
    <citation type="journal article" date="2023" name="Nat. Microbiol.">
        <title>Babesia duncani multi-omics identifies virulence factors and drug targets.</title>
        <authorList>
            <person name="Singh P."/>
            <person name="Lonardi S."/>
            <person name="Liang Q."/>
            <person name="Vydyam P."/>
            <person name="Khabirova E."/>
            <person name="Fang T."/>
            <person name="Gihaz S."/>
            <person name="Thekkiniath J."/>
            <person name="Munshi M."/>
            <person name="Abel S."/>
            <person name="Ciampossin L."/>
            <person name="Batugedara G."/>
            <person name="Gupta M."/>
            <person name="Lu X.M."/>
            <person name="Lenz T."/>
            <person name="Chakravarty S."/>
            <person name="Cornillot E."/>
            <person name="Hu Y."/>
            <person name="Ma W."/>
            <person name="Gonzalez L.M."/>
            <person name="Sanchez S."/>
            <person name="Estrada K."/>
            <person name="Sanchez-Flores A."/>
            <person name="Montero E."/>
            <person name="Harb O.S."/>
            <person name="Le Roch K.G."/>
            <person name="Mamoun C.B."/>
        </authorList>
    </citation>
    <scope>NUCLEOTIDE SEQUENCE</scope>
    <source>
        <strain evidence="2">WA1</strain>
    </source>
</reference>
<proteinExistence type="predicted"/>
<sequence length="192" mass="21640">MARLRDRLISIHRYEVDTALFGLVSVYTGFIIASVIDILFLGGLYAANFLAVENLKAEGFLIDLIITTVLSVLCFLALCPGTIIQYIVVLVHLSKMTHLAFVFGKVVTILYINTRYLLKGEMHGGMTITTLAENFYKKVSFGFGLMILRYFCIFIALYLVVVLERIRFSGGTGRESKSAEELDKEKFEIQML</sequence>
<evidence type="ECO:0000313" key="3">
    <source>
        <dbReference type="Proteomes" id="UP001214638"/>
    </source>
</evidence>
<keyword evidence="3" id="KW-1185">Reference proteome</keyword>
<dbReference type="AlphaFoldDB" id="A0AAD9PKS9"/>
<dbReference type="EMBL" id="JALLKP010000002">
    <property type="protein sequence ID" value="KAK2196670.1"/>
    <property type="molecule type" value="Genomic_DNA"/>
</dbReference>
<dbReference type="GeneID" id="94336217"/>
<feature type="transmembrane region" description="Helical" evidence="1">
    <location>
        <begin position="20"/>
        <end position="47"/>
    </location>
</feature>
<accession>A0AAD9PKS9</accession>
<feature type="transmembrane region" description="Helical" evidence="1">
    <location>
        <begin position="99"/>
        <end position="118"/>
    </location>
</feature>
<keyword evidence="1" id="KW-0472">Membrane</keyword>
<dbReference type="KEGG" id="bdw:94336217"/>
<dbReference type="Proteomes" id="UP001214638">
    <property type="component" value="Unassembled WGS sequence"/>
</dbReference>